<keyword evidence="2" id="KW-1185">Reference proteome</keyword>
<dbReference type="EMBL" id="CM044705">
    <property type="protein sequence ID" value="KAI5664156.1"/>
    <property type="molecule type" value="Genomic_DNA"/>
</dbReference>
<sequence length="172" mass="19224">MGEGKWLQYNFLEKMDGNALEIGYNSYDDPSTVKTGSSPRAGPDRPRPVKNEPEPDQTIFYAGFYGLVRSGSRAGPQPPLSHSQSQSVSSLGSLYLSFFFNFDFFFRNPQQTTAAADDPHLSPLFTNNRHLPQLRFALLVHCAAPQQHRHHTLHPPTTPLHANSLATTSQTW</sequence>
<gene>
    <name evidence="1" type="ORF">M9H77_23479</name>
</gene>
<name>A0ACC0AXH5_CATRO</name>
<reference evidence="2" key="1">
    <citation type="journal article" date="2023" name="Nat. Plants">
        <title>Single-cell RNA sequencing provides a high-resolution roadmap for understanding the multicellular compartmentation of specialized metabolism.</title>
        <authorList>
            <person name="Sun S."/>
            <person name="Shen X."/>
            <person name="Li Y."/>
            <person name="Li Y."/>
            <person name="Wang S."/>
            <person name="Li R."/>
            <person name="Zhang H."/>
            <person name="Shen G."/>
            <person name="Guo B."/>
            <person name="Wei J."/>
            <person name="Xu J."/>
            <person name="St-Pierre B."/>
            <person name="Chen S."/>
            <person name="Sun C."/>
        </authorList>
    </citation>
    <scope>NUCLEOTIDE SEQUENCE [LARGE SCALE GENOMIC DNA]</scope>
</reference>
<dbReference type="Proteomes" id="UP001060085">
    <property type="component" value="Linkage Group LG05"/>
</dbReference>
<evidence type="ECO:0000313" key="1">
    <source>
        <dbReference type="EMBL" id="KAI5664156.1"/>
    </source>
</evidence>
<accession>A0ACC0AXH5</accession>
<protein>
    <submittedName>
        <fullName evidence="1">Uncharacterized protein</fullName>
    </submittedName>
</protein>
<evidence type="ECO:0000313" key="2">
    <source>
        <dbReference type="Proteomes" id="UP001060085"/>
    </source>
</evidence>
<organism evidence="1 2">
    <name type="scientific">Catharanthus roseus</name>
    <name type="common">Madagascar periwinkle</name>
    <name type="synonym">Vinca rosea</name>
    <dbReference type="NCBI Taxonomy" id="4058"/>
    <lineage>
        <taxon>Eukaryota</taxon>
        <taxon>Viridiplantae</taxon>
        <taxon>Streptophyta</taxon>
        <taxon>Embryophyta</taxon>
        <taxon>Tracheophyta</taxon>
        <taxon>Spermatophyta</taxon>
        <taxon>Magnoliopsida</taxon>
        <taxon>eudicotyledons</taxon>
        <taxon>Gunneridae</taxon>
        <taxon>Pentapetalae</taxon>
        <taxon>asterids</taxon>
        <taxon>lamiids</taxon>
        <taxon>Gentianales</taxon>
        <taxon>Apocynaceae</taxon>
        <taxon>Rauvolfioideae</taxon>
        <taxon>Vinceae</taxon>
        <taxon>Catharanthinae</taxon>
        <taxon>Catharanthus</taxon>
    </lineage>
</organism>
<comment type="caution">
    <text evidence="1">The sequence shown here is derived from an EMBL/GenBank/DDBJ whole genome shotgun (WGS) entry which is preliminary data.</text>
</comment>
<proteinExistence type="predicted"/>